<protein>
    <submittedName>
        <fullName evidence="1">Uncharacterized protein</fullName>
    </submittedName>
</protein>
<reference evidence="1 2" key="2">
    <citation type="journal article" date="2018" name="New Phytol.">
        <title>High intraspecific genome diversity in the model arbuscular mycorrhizal symbiont Rhizophagus irregularis.</title>
        <authorList>
            <person name="Chen E.C.H."/>
            <person name="Morin E."/>
            <person name="Beaudet D."/>
            <person name="Noel J."/>
            <person name="Yildirir G."/>
            <person name="Ndikumana S."/>
            <person name="Charron P."/>
            <person name="St-Onge C."/>
            <person name="Giorgi J."/>
            <person name="Kruger M."/>
            <person name="Marton T."/>
            <person name="Ropars J."/>
            <person name="Grigoriev I.V."/>
            <person name="Hainaut M."/>
            <person name="Henrissat B."/>
            <person name="Roux C."/>
            <person name="Martin F."/>
            <person name="Corradi N."/>
        </authorList>
    </citation>
    <scope>NUCLEOTIDE SEQUENCE [LARGE SCALE GENOMIC DNA]</scope>
    <source>
        <strain evidence="1 2">DAOM 197198</strain>
    </source>
</reference>
<name>A0A2P4QFN3_RHIID</name>
<reference evidence="1 2" key="1">
    <citation type="journal article" date="2013" name="Proc. Natl. Acad. Sci. U.S.A.">
        <title>Genome of an arbuscular mycorrhizal fungus provides insight into the oldest plant symbiosis.</title>
        <authorList>
            <person name="Tisserant E."/>
            <person name="Malbreil M."/>
            <person name="Kuo A."/>
            <person name="Kohler A."/>
            <person name="Symeonidi A."/>
            <person name="Balestrini R."/>
            <person name="Charron P."/>
            <person name="Duensing N."/>
            <person name="Frei Dit Frey N."/>
            <person name="Gianinazzi-Pearson V."/>
            <person name="Gilbert L.B."/>
            <person name="Handa Y."/>
            <person name="Herr J.R."/>
            <person name="Hijri M."/>
            <person name="Koul R."/>
            <person name="Kawaguchi M."/>
            <person name="Krajinski F."/>
            <person name="Lammers P.J."/>
            <person name="Masclaux F.G."/>
            <person name="Murat C."/>
            <person name="Morin E."/>
            <person name="Ndikumana S."/>
            <person name="Pagni M."/>
            <person name="Petitpierre D."/>
            <person name="Requena N."/>
            <person name="Rosikiewicz P."/>
            <person name="Riley R."/>
            <person name="Saito K."/>
            <person name="San Clemente H."/>
            <person name="Shapiro H."/>
            <person name="van Tuinen D."/>
            <person name="Becard G."/>
            <person name="Bonfante P."/>
            <person name="Paszkowski U."/>
            <person name="Shachar-Hill Y.Y."/>
            <person name="Tuskan G.A."/>
            <person name="Young P.W."/>
            <person name="Sanders I.R."/>
            <person name="Henrissat B."/>
            <person name="Rensing S.A."/>
            <person name="Grigoriev I.V."/>
            <person name="Corradi N."/>
            <person name="Roux C."/>
            <person name="Martin F."/>
        </authorList>
    </citation>
    <scope>NUCLEOTIDE SEQUENCE [LARGE SCALE GENOMIC DNA]</scope>
    <source>
        <strain evidence="1 2">DAOM 197198</strain>
    </source>
</reference>
<evidence type="ECO:0000313" key="2">
    <source>
        <dbReference type="Proteomes" id="UP000018888"/>
    </source>
</evidence>
<keyword evidence="2" id="KW-1185">Reference proteome</keyword>
<gene>
    <name evidence="1" type="ORF">GLOIN_2v1556448</name>
</gene>
<proteinExistence type="predicted"/>
<dbReference type="AlphaFoldDB" id="A0A2P4QFN3"/>
<evidence type="ECO:0000313" key="1">
    <source>
        <dbReference type="EMBL" id="POG76451.1"/>
    </source>
</evidence>
<accession>A0A2P4QFN3</accession>
<sequence>MLCKCILFDLYKNVKYIEIFRPYILKKKRYIITIPFLTKQQLLFKLENVIS</sequence>
<dbReference type="EMBL" id="AUPC02000050">
    <property type="protein sequence ID" value="POG76451.1"/>
    <property type="molecule type" value="Genomic_DNA"/>
</dbReference>
<comment type="caution">
    <text evidence="1">The sequence shown here is derived from an EMBL/GenBank/DDBJ whole genome shotgun (WGS) entry which is preliminary data.</text>
</comment>
<dbReference type="Proteomes" id="UP000018888">
    <property type="component" value="Unassembled WGS sequence"/>
</dbReference>
<organism evidence="1 2">
    <name type="scientific">Rhizophagus irregularis (strain DAOM 181602 / DAOM 197198 / MUCL 43194)</name>
    <name type="common">Arbuscular mycorrhizal fungus</name>
    <name type="synonym">Glomus intraradices</name>
    <dbReference type="NCBI Taxonomy" id="747089"/>
    <lineage>
        <taxon>Eukaryota</taxon>
        <taxon>Fungi</taxon>
        <taxon>Fungi incertae sedis</taxon>
        <taxon>Mucoromycota</taxon>
        <taxon>Glomeromycotina</taxon>
        <taxon>Glomeromycetes</taxon>
        <taxon>Glomerales</taxon>
        <taxon>Glomeraceae</taxon>
        <taxon>Rhizophagus</taxon>
    </lineage>
</organism>